<accession>A0A242NHE7</accession>
<evidence type="ECO:0000256" key="1">
    <source>
        <dbReference type="ARBA" id="ARBA00008683"/>
    </source>
</evidence>
<sequence>MMQKIINYPHLANQVFGVPHYATPQTLDAVKAVIIPRILNASMSFSELELNKINLSSNNNDVNKITSNANPIKVISVHGLLTSRRGSINAACTELVSYEKLRSDINQALNDESIKEIVLDINSGGGAATGCKELADFIFQSREIKPITAIVNFYAFSAAYFIASACSKIIISETSGVGSIGVIIEHMETSKLEENQGLKFTTLYRGDYKNLGSRHEALSDNAFEFLNSQLDWTYKLFTESVAKYRGIDVQTVIDTQARCFFGDEAIKNGLADQVLNPQDAINSIALQYQQQPQKAQNNIKLRALAINQANQI</sequence>
<protein>
    <submittedName>
        <fullName evidence="6">Serine peptidase</fullName>
    </submittedName>
</protein>
<evidence type="ECO:0000313" key="8">
    <source>
        <dbReference type="Proteomes" id="UP000194800"/>
    </source>
</evidence>
<evidence type="ECO:0000259" key="5">
    <source>
        <dbReference type="Pfam" id="PF01343"/>
    </source>
</evidence>
<evidence type="ECO:0000256" key="4">
    <source>
        <dbReference type="ARBA" id="ARBA00022825"/>
    </source>
</evidence>
<dbReference type="Gene3D" id="3.90.226.10">
    <property type="entry name" value="2-enoyl-CoA Hydratase, Chain A, domain 1"/>
    <property type="match status" value="1"/>
</dbReference>
<comment type="caution">
    <text evidence="6">The sequence shown here is derived from an EMBL/GenBank/DDBJ whole genome shotgun (WGS) entry which is preliminary data.</text>
</comment>
<dbReference type="GO" id="GO:0006508">
    <property type="term" value="P:proteolysis"/>
    <property type="evidence" value="ECO:0007669"/>
    <property type="project" value="UniProtKB-KW"/>
</dbReference>
<keyword evidence="2" id="KW-0645">Protease</keyword>
<dbReference type="EMBL" id="NARP01000024">
    <property type="protein sequence ID" value="OTP98854.1"/>
    <property type="molecule type" value="Genomic_DNA"/>
</dbReference>
<dbReference type="InterPro" id="IPR029045">
    <property type="entry name" value="ClpP/crotonase-like_dom_sf"/>
</dbReference>
<keyword evidence="8" id="KW-1185">Reference proteome</keyword>
<reference evidence="8 9" key="1">
    <citation type="submission" date="2017-03" db="EMBL/GenBank/DDBJ databases">
        <title>Comparative genomics of honeybee gut symbionts reveal geographically distinct and subgroup specific antibiotic resistance.</title>
        <authorList>
            <person name="Ludvigsen J."/>
            <person name="Porcellato D."/>
            <person name="Labee-Lund T.M."/>
            <person name="Amdam G.V."/>
            <person name="Rudi K."/>
        </authorList>
    </citation>
    <scope>NUCLEOTIDE SEQUENCE [LARGE SCALE GENOMIC DNA]</scope>
    <source>
        <strain evidence="6 9">A-7-12</strain>
        <strain evidence="7 8">A-9-12</strain>
    </source>
</reference>
<dbReference type="AlphaFoldDB" id="A0A242NHE7"/>
<dbReference type="InterPro" id="IPR033855">
    <property type="entry name" value="Protein_C"/>
</dbReference>
<evidence type="ECO:0000256" key="3">
    <source>
        <dbReference type="ARBA" id="ARBA00022801"/>
    </source>
</evidence>
<dbReference type="OrthoDB" id="6999246at2"/>
<feature type="domain" description="Peptidase S49" evidence="5">
    <location>
        <begin position="142"/>
        <end position="287"/>
    </location>
</feature>
<dbReference type="PANTHER" id="PTHR33209">
    <property type="entry name" value="PROTEASE 4"/>
    <property type="match status" value="1"/>
</dbReference>
<keyword evidence="3" id="KW-0378">Hydrolase</keyword>
<dbReference type="Proteomes" id="UP000194977">
    <property type="component" value="Unassembled WGS sequence"/>
</dbReference>
<dbReference type="EMBL" id="NART01000016">
    <property type="protein sequence ID" value="OTQ10547.1"/>
    <property type="molecule type" value="Genomic_DNA"/>
</dbReference>
<comment type="similarity">
    <text evidence="1">Belongs to the peptidase S49 family.</text>
</comment>
<keyword evidence="4" id="KW-0720">Serine protease</keyword>
<dbReference type="Gene3D" id="6.20.330.10">
    <property type="match status" value="1"/>
</dbReference>
<proteinExistence type="inferred from homology"/>
<dbReference type="CDD" id="cd07022">
    <property type="entry name" value="S49_Sppa_36K_type"/>
    <property type="match status" value="1"/>
</dbReference>
<name>A0A242NHE7_9GAMM</name>
<organism evidence="6 9">
    <name type="scientific">Gilliamella apicola</name>
    <dbReference type="NCBI Taxonomy" id="1196095"/>
    <lineage>
        <taxon>Bacteria</taxon>
        <taxon>Pseudomonadati</taxon>
        <taxon>Pseudomonadota</taxon>
        <taxon>Gammaproteobacteria</taxon>
        <taxon>Orbales</taxon>
        <taxon>Orbaceae</taxon>
        <taxon>Gilliamella</taxon>
    </lineage>
</organism>
<dbReference type="SUPFAM" id="SSF52096">
    <property type="entry name" value="ClpP/crotonase"/>
    <property type="match status" value="1"/>
</dbReference>
<dbReference type="Pfam" id="PF01343">
    <property type="entry name" value="Peptidase_S49"/>
    <property type="match status" value="1"/>
</dbReference>
<evidence type="ECO:0000256" key="2">
    <source>
        <dbReference type="ARBA" id="ARBA00022670"/>
    </source>
</evidence>
<dbReference type="GO" id="GO:0008236">
    <property type="term" value="F:serine-type peptidase activity"/>
    <property type="evidence" value="ECO:0007669"/>
    <property type="project" value="UniProtKB-KW"/>
</dbReference>
<dbReference type="PANTHER" id="PTHR33209:SF1">
    <property type="entry name" value="PEPTIDASE S49 DOMAIN-CONTAINING PROTEIN"/>
    <property type="match status" value="1"/>
</dbReference>
<dbReference type="Proteomes" id="UP000194800">
    <property type="component" value="Unassembled WGS sequence"/>
</dbReference>
<gene>
    <name evidence="7" type="ORF">B6C91_05185</name>
    <name evidence="6" type="ORF">B6D08_09465</name>
</gene>
<dbReference type="RefSeq" id="WP_086301223.1">
    <property type="nucleotide sequence ID" value="NZ_CAMLEZ010000001.1"/>
</dbReference>
<dbReference type="InterPro" id="IPR002142">
    <property type="entry name" value="Peptidase_S49"/>
</dbReference>
<evidence type="ECO:0000313" key="7">
    <source>
        <dbReference type="EMBL" id="OTQ10547.1"/>
    </source>
</evidence>
<evidence type="ECO:0000313" key="6">
    <source>
        <dbReference type="EMBL" id="OTP98854.1"/>
    </source>
</evidence>
<evidence type="ECO:0000313" key="9">
    <source>
        <dbReference type="Proteomes" id="UP000194977"/>
    </source>
</evidence>